<dbReference type="PANTHER" id="PTHR48051:SF1">
    <property type="entry name" value="RAS SUPPRESSOR PROTEIN 1"/>
    <property type="match status" value="1"/>
</dbReference>
<evidence type="ECO:0000256" key="2">
    <source>
        <dbReference type="ARBA" id="ARBA00022737"/>
    </source>
</evidence>
<dbReference type="GO" id="GO:0005737">
    <property type="term" value="C:cytoplasm"/>
    <property type="evidence" value="ECO:0007669"/>
    <property type="project" value="TreeGrafter"/>
</dbReference>
<dbReference type="Proteomes" id="UP000245207">
    <property type="component" value="Unassembled WGS sequence"/>
</dbReference>
<dbReference type="GO" id="GO:0051707">
    <property type="term" value="P:response to other organism"/>
    <property type="evidence" value="ECO:0007669"/>
    <property type="project" value="UniProtKB-ARBA"/>
</dbReference>
<dbReference type="Pfam" id="PF13855">
    <property type="entry name" value="LRR_8"/>
    <property type="match status" value="1"/>
</dbReference>
<reference evidence="4 5" key="1">
    <citation type="journal article" date="2018" name="Mol. Plant">
        <title>The genome of Artemisia annua provides insight into the evolution of Asteraceae family and artemisinin biosynthesis.</title>
        <authorList>
            <person name="Shen Q."/>
            <person name="Zhang L."/>
            <person name="Liao Z."/>
            <person name="Wang S."/>
            <person name="Yan T."/>
            <person name="Shi P."/>
            <person name="Liu M."/>
            <person name="Fu X."/>
            <person name="Pan Q."/>
            <person name="Wang Y."/>
            <person name="Lv Z."/>
            <person name="Lu X."/>
            <person name="Zhang F."/>
            <person name="Jiang W."/>
            <person name="Ma Y."/>
            <person name="Chen M."/>
            <person name="Hao X."/>
            <person name="Li L."/>
            <person name="Tang Y."/>
            <person name="Lv G."/>
            <person name="Zhou Y."/>
            <person name="Sun X."/>
            <person name="Brodelius P.E."/>
            <person name="Rose J.K.C."/>
            <person name="Tang K."/>
        </authorList>
    </citation>
    <scope>NUCLEOTIDE SEQUENCE [LARGE SCALE GENOMIC DNA]</scope>
    <source>
        <strain evidence="5">cv. Huhao1</strain>
        <tissue evidence="4">Leaf</tissue>
    </source>
</reference>
<dbReference type="Pfam" id="PF23598">
    <property type="entry name" value="LRR_14"/>
    <property type="match status" value="1"/>
</dbReference>
<dbReference type="SMART" id="SM00369">
    <property type="entry name" value="LRR_TYP"/>
    <property type="match status" value="3"/>
</dbReference>
<dbReference type="Gene3D" id="3.80.10.10">
    <property type="entry name" value="Ribonuclease Inhibitor"/>
    <property type="match status" value="2"/>
</dbReference>
<dbReference type="EMBL" id="PKPP01003514">
    <property type="protein sequence ID" value="PWA69045.1"/>
    <property type="molecule type" value="Genomic_DNA"/>
</dbReference>
<keyword evidence="2" id="KW-0677">Repeat</keyword>
<dbReference type="GO" id="GO:0006952">
    <property type="term" value="P:defense response"/>
    <property type="evidence" value="ECO:0007669"/>
    <property type="project" value="UniProtKB-ARBA"/>
</dbReference>
<sequence length="1262" mass="145288">MRAIEIINLEPYRVDMDDCFDNLNCLSKITKLKFLRISNVHFPQGLDRLSNDLRILEWYGYSLKSLPSTFKPTHIFEIEMCNSQLERLWEKDLVLANLGSINLSFSKYLTTIPDLTSASNLEKLNLEGCTNLIELHNSVLLHKRLRYLNMKGSTNLRNLGQSSIEMEALEALHLSGCSNLEYIPRFGHNMKHLQHLYVDGTSIKKLPDNLGEICNLRNLSVSGTSIEELPSSINHLKKLRLLHVHGCRLLSKREGFLFANLDTFLSGLRELDLSYCNLSVVPDGVCLLSSLITLDLSGNDFILLPASIGLLSKLRMLYLNNCKRLQSLPKLSLANEDTDYGPRKRFSYYISGEGLDVSKFHKTSNNTCPTVSCLNCSKLAENEHGTYLAEKILNNYLQLRTNYWITPEAVFEIVGAGSEIPSGFKLKRSDEVTILEGPWIGVAISAVIAVHHTDAYMEARYMVTVHIHVGEKHWKIPVPINFLEAGLENQLVLYWMIADDLQRIVDTNQRNSFSFSFSMEPEDGKIQVTKFGVRFIHDEDINQLKELEGSTKRAVHILFRATLLLPTDLQCYIRACEADTDLNSFDSIIHDLTITTMKFILDYREKQHQLDGICRIIKCLIEINQKVLSECIDFPFTYTQIYPLVYGYYQISRGISELYTEFIRLLKDISNSWFSVKLAMEQIVAKHRQGTYPYKEMVNDLEAVRSIRFSDDFITSFAYICKQIVSFSSHLNKEIQGNKDLKLLEVMAKVSSVTIAGVFSIVATYMGDKQLLKKMKDITLYSMWMQVVQTFSSDESYRWFNVRKHFAKPSCDMELCISDFIDSANLLRKFKIKMTKFNSFTNENEPEVMTVIEDLQKNIDNFTVTIEDMCNHAHKYTLDIREAGIRLYPFIAHPTLRVSRCGVSSIRDEDIQLQKKYEDPLSEVIYILYKVTLSLPTDLPWYISSCEAETDIHSCHSIIHDHTSSVIKTFLEFGKYQDSLYSIRKIFRCLHQNNLEVLSKIGEFLKEQEHKQLQHLHVECEMVTHGIFYVVIDFVKFLKDILDEWLRVKVALQKILAESGSGDCTYEEMVEQLKILGQAQSLLSLDKFCKSFLYFCDKAGCYYRHSLKTVIHGGNIKEISRVTVNVASVLTVTAAYMGDSRLLENLQDIRLNLSQLINYSGTVSEKPGRWLDERGRLKNKKYGREMQIWDFYGTTILREVLEKIIQGCCTEEIEEEMVTVIDRLGKKIDFFKDTIEDMWRDAQEYEIVSSEPRPKDVYSSPS</sequence>
<dbReference type="InterPro" id="IPR001611">
    <property type="entry name" value="Leu-rich_rpt"/>
</dbReference>
<dbReference type="InterPro" id="IPR003591">
    <property type="entry name" value="Leu-rich_rpt_typical-subtyp"/>
</dbReference>
<evidence type="ECO:0000313" key="5">
    <source>
        <dbReference type="Proteomes" id="UP000245207"/>
    </source>
</evidence>
<dbReference type="AlphaFoldDB" id="A0A2U1N6A9"/>
<keyword evidence="5" id="KW-1185">Reference proteome</keyword>
<accession>A0A2U1N6A9</accession>
<evidence type="ECO:0000313" key="4">
    <source>
        <dbReference type="EMBL" id="PWA69045.1"/>
    </source>
</evidence>
<keyword evidence="1" id="KW-0433">Leucine-rich repeat</keyword>
<name>A0A2U1N6A9_ARTAN</name>
<dbReference type="PANTHER" id="PTHR48051">
    <property type="match status" value="1"/>
</dbReference>
<evidence type="ECO:0000259" key="3">
    <source>
        <dbReference type="Pfam" id="PF23598"/>
    </source>
</evidence>
<evidence type="ECO:0000256" key="1">
    <source>
        <dbReference type="ARBA" id="ARBA00022614"/>
    </source>
</evidence>
<organism evidence="4 5">
    <name type="scientific">Artemisia annua</name>
    <name type="common">Sweet wormwood</name>
    <dbReference type="NCBI Taxonomy" id="35608"/>
    <lineage>
        <taxon>Eukaryota</taxon>
        <taxon>Viridiplantae</taxon>
        <taxon>Streptophyta</taxon>
        <taxon>Embryophyta</taxon>
        <taxon>Tracheophyta</taxon>
        <taxon>Spermatophyta</taxon>
        <taxon>Magnoliopsida</taxon>
        <taxon>eudicotyledons</taxon>
        <taxon>Gunneridae</taxon>
        <taxon>Pentapetalae</taxon>
        <taxon>asterids</taxon>
        <taxon>campanulids</taxon>
        <taxon>Asterales</taxon>
        <taxon>Asteraceae</taxon>
        <taxon>Asteroideae</taxon>
        <taxon>Anthemideae</taxon>
        <taxon>Artemisiinae</taxon>
        <taxon>Artemisia</taxon>
    </lineage>
</organism>
<proteinExistence type="predicted"/>
<feature type="domain" description="Disease resistance R13L4/SHOC-2-like LRR" evidence="3">
    <location>
        <begin position="169"/>
        <end position="249"/>
    </location>
</feature>
<comment type="caution">
    <text evidence="4">The sequence shown here is derived from an EMBL/GenBank/DDBJ whole genome shotgun (WGS) entry which is preliminary data.</text>
</comment>
<dbReference type="OrthoDB" id="1936883at2759"/>
<dbReference type="InterPro" id="IPR055414">
    <property type="entry name" value="LRR_R13L4/SHOC2-like"/>
</dbReference>
<protein>
    <submittedName>
        <fullName evidence="4">NB-ARC domains-containing protein</fullName>
    </submittedName>
</protein>
<dbReference type="SUPFAM" id="SSF52058">
    <property type="entry name" value="L domain-like"/>
    <property type="match status" value="1"/>
</dbReference>
<dbReference type="InterPro" id="IPR032675">
    <property type="entry name" value="LRR_dom_sf"/>
</dbReference>
<gene>
    <name evidence="4" type="ORF">CTI12_AA302020</name>
</gene>
<dbReference type="InterPro" id="IPR050216">
    <property type="entry name" value="LRR_domain-containing"/>
</dbReference>